<dbReference type="EMBL" id="JAHCLR010000004">
    <property type="protein sequence ID" value="MBS9532690.1"/>
    <property type="molecule type" value="Genomic_DNA"/>
</dbReference>
<feature type="region of interest" description="Disordered" evidence="1">
    <location>
        <begin position="1"/>
        <end position="128"/>
    </location>
</feature>
<dbReference type="Proteomes" id="UP001519535">
    <property type="component" value="Unassembled WGS sequence"/>
</dbReference>
<evidence type="ECO:0000313" key="5">
    <source>
        <dbReference type="Proteomes" id="UP001519535"/>
    </source>
</evidence>
<name>A0ABS5REH8_9MYCO</name>
<keyword evidence="2" id="KW-1133">Transmembrane helix</keyword>
<dbReference type="InterPro" id="IPR036465">
    <property type="entry name" value="vWFA_dom_sf"/>
</dbReference>
<feature type="region of interest" description="Disordered" evidence="1">
    <location>
        <begin position="136"/>
        <end position="155"/>
    </location>
</feature>
<evidence type="ECO:0000259" key="3">
    <source>
        <dbReference type="PROSITE" id="PS50234"/>
    </source>
</evidence>
<dbReference type="RefSeq" id="WP_214091574.1">
    <property type="nucleotide sequence ID" value="NZ_JAHCLR010000004.1"/>
</dbReference>
<accession>A0ABS5REH8</accession>
<organism evidence="4 5">
    <name type="scientific">Mycolicibacter acidiphilus</name>
    <dbReference type="NCBI Taxonomy" id="2835306"/>
    <lineage>
        <taxon>Bacteria</taxon>
        <taxon>Bacillati</taxon>
        <taxon>Actinomycetota</taxon>
        <taxon>Actinomycetes</taxon>
        <taxon>Mycobacteriales</taxon>
        <taxon>Mycobacteriaceae</taxon>
        <taxon>Mycolicibacter</taxon>
    </lineage>
</organism>
<dbReference type="SMART" id="SM00327">
    <property type="entry name" value="VWA"/>
    <property type="match status" value="1"/>
</dbReference>
<evidence type="ECO:0000313" key="4">
    <source>
        <dbReference type="EMBL" id="MBS9532690.1"/>
    </source>
</evidence>
<dbReference type="SUPFAM" id="SSF53300">
    <property type="entry name" value="vWA-like"/>
    <property type="match status" value="1"/>
</dbReference>
<keyword evidence="2" id="KW-0472">Membrane</keyword>
<feature type="compositionally biased region" description="Basic and acidic residues" evidence="1">
    <location>
        <begin position="90"/>
        <end position="106"/>
    </location>
</feature>
<gene>
    <name evidence="4" type="ORF">KIH27_03705</name>
</gene>
<protein>
    <submittedName>
        <fullName evidence="4">Substrate-binding domain-containing protein</fullName>
    </submittedName>
</protein>
<sequence>MGRHSFPGPDDDESFDAGPEPTSGRFDDGYADQHGYRDGGYPGRFEHDDYADERFDGDGYDGRDGYADGGYADDDYGDDGYLDQGADDGYADRGPGDRRPRDRTDSGRWAADPAQYIRRSGHDNDESRYRTGPFGAIGGFDTDAEQPDEPRGDHRDLNLWRRHRSVDGRRGVSVGVIAALVTVIAVVGTVILWRFFGHSLSHRSADAAGNCAEGGLTVAVVADPSISDHVQGLAERFNKSAKPVGDRCVSVQVKPVDSDAVVGGFIGDWPAQLGERPALWIPGSSISVARLQSVAGQETVSDSRSLVTSPVLLAIRPELKTALQKQNWGTLPDLQTDPDALGPLGLPGWGPLRLALPIDGNGDAAFLAGEAVAAASAPKGAPVTDGAGAVHKLAGAQPKLVDSSLAEALNVLLRTGNPAENPVHAVVTTEQQLFTRGESLSDPAGALGSWLPPGPVPVADYPTVLLAGSWLSQEQVSAASEFARFARKPDQLAELAKAGFRVEGVKPPNSDVTGFPPVSSTLAVGDDAVRATLANALTTLGGSSAVTIMLDQSMTTTEGGKSRLAHVIAALDHRIAALPPTSAVGLWTFDGTEGRSVVSSGPLDDQVNGEPRSKTLTGKLDDLSSVSGGAVSFTTLRMLYTQALAEYREGQNNSILVITAGPHTDRTLDGPGLQDYIRGAFDPQRPIAVNVIDFGSDPDRATWQSVAQLSGGAYQNLTSANSPDLASALTTLLS</sequence>
<dbReference type="Gene3D" id="3.40.50.410">
    <property type="entry name" value="von Willebrand factor, type A domain"/>
    <property type="match status" value="1"/>
</dbReference>
<evidence type="ECO:0000256" key="1">
    <source>
        <dbReference type="SAM" id="MobiDB-lite"/>
    </source>
</evidence>
<evidence type="ECO:0000256" key="2">
    <source>
        <dbReference type="SAM" id="Phobius"/>
    </source>
</evidence>
<feature type="domain" description="VWFA" evidence="3">
    <location>
        <begin position="545"/>
        <end position="732"/>
    </location>
</feature>
<keyword evidence="5" id="KW-1185">Reference proteome</keyword>
<proteinExistence type="predicted"/>
<dbReference type="Pfam" id="PF13531">
    <property type="entry name" value="SBP_bac_11"/>
    <property type="match status" value="1"/>
</dbReference>
<dbReference type="PROSITE" id="PS50234">
    <property type="entry name" value="VWFA"/>
    <property type="match status" value="1"/>
</dbReference>
<reference evidence="4 5" key="1">
    <citation type="submission" date="2021-05" db="EMBL/GenBank/DDBJ databases">
        <title>Mycobacterium acidophilum sp. nov., an extremely acid-tolerant member of the genus Mycobacterium.</title>
        <authorList>
            <person name="Xia J."/>
        </authorList>
    </citation>
    <scope>NUCLEOTIDE SEQUENCE [LARGE SCALE GENOMIC DNA]</scope>
    <source>
        <strain evidence="4 5">M1</strain>
    </source>
</reference>
<keyword evidence="2" id="KW-0812">Transmembrane</keyword>
<feature type="transmembrane region" description="Helical" evidence="2">
    <location>
        <begin position="171"/>
        <end position="196"/>
    </location>
</feature>
<dbReference type="InterPro" id="IPR002035">
    <property type="entry name" value="VWF_A"/>
</dbReference>
<feature type="compositionally biased region" description="Basic and acidic residues" evidence="1">
    <location>
        <begin position="44"/>
        <end position="66"/>
    </location>
</feature>
<comment type="caution">
    <text evidence="4">The sequence shown here is derived from an EMBL/GenBank/DDBJ whole genome shotgun (WGS) entry which is preliminary data.</text>
</comment>
<feature type="compositionally biased region" description="Acidic residues" evidence="1">
    <location>
        <begin position="71"/>
        <end position="81"/>
    </location>
</feature>